<dbReference type="InterPro" id="IPR036390">
    <property type="entry name" value="WH_DNA-bd_sf"/>
</dbReference>
<dbReference type="SMART" id="SM01134">
    <property type="entry name" value="DeoRC"/>
    <property type="match status" value="1"/>
</dbReference>
<gene>
    <name evidence="4" type="ORF">GCM10008955_35810</name>
</gene>
<dbReference type="PANTHER" id="PTHR30363">
    <property type="entry name" value="HTH-TYPE TRANSCRIPTIONAL REGULATOR SRLR-RELATED"/>
    <property type="match status" value="1"/>
</dbReference>
<evidence type="ECO:0000256" key="2">
    <source>
        <dbReference type="ARBA" id="ARBA00023163"/>
    </source>
</evidence>
<dbReference type="InterPro" id="IPR036388">
    <property type="entry name" value="WH-like_DNA-bd_sf"/>
</dbReference>
<sequence>MVLDSGMTTDTLKVGSERQHQILRRALSERVVKIKDLSAELGVHEMTVRRDIDQLAEQGLLERIHGGARILEKTSEEVAHQLRATKNTEAKDAIARAALNLIEDGDVVALDASTTALALARILHARNVSAIVSSLDAANVLAATGVPFLMVGGNFHAPARSFVGAFFMDTMTRLHPDKVFFSAKAFSPDTGFTDPHLPEVGAKQTLIRSAGTVIALLDSSKVERRALATIATLDEVDVLITDQTPSDRIRSATESADILLIVTREDQ</sequence>
<name>A0ABQ2F1F4_9DEIO</name>
<reference evidence="5" key="1">
    <citation type="journal article" date="2019" name="Int. J. Syst. Evol. Microbiol.">
        <title>The Global Catalogue of Microorganisms (GCM) 10K type strain sequencing project: providing services to taxonomists for standard genome sequencing and annotation.</title>
        <authorList>
            <consortium name="The Broad Institute Genomics Platform"/>
            <consortium name="The Broad Institute Genome Sequencing Center for Infectious Disease"/>
            <person name="Wu L."/>
            <person name="Ma J."/>
        </authorList>
    </citation>
    <scope>NUCLEOTIDE SEQUENCE [LARGE SCALE GENOMIC DNA]</scope>
    <source>
        <strain evidence="5">JCM 30331</strain>
    </source>
</reference>
<dbReference type="PRINTS" id="PR00037">
    <property type="entry name" value="HTHLACR"/>
</dbReference>
<dbReference type="EMBL" id="BMPP01000019">
    <property type="protein sequence ID" value="GGK38846.1"/>
    <property type="molecule type" value="Genomic_DNA"/>
</dbReference>
<dbReference type="SUPFAM" id="SSF100950">
    <property type="entry name" value="NagB/RpiA/CoA transferase-like"/>
    <property type="match status" value="1"/>
</dbReference>
<dbReference type="Pfam" id="PF08220">
    <property type="entry name" value="HTH_DeoR"/>
    <property type="match status" value="1"/>
</dbReference>
<dbReference type="SMART" id="SM00420">
    <property type="entry name" value="HTH_DEOR"/>
    <property type="match status" value="1"/>
</dbReference>
<dbReference type="Pfam" id="PF00455">
    <property type="entry name" value="DeoRC"/>
    <property type="match status" value="1"/>
</dbReference>
<dbReference type="PROSITE" id="PS51000">
    <property type="entry name" value="HTH_DEOR_2"/>
    <property type="match status" value="1"/>
</dbReference>
<dbReference type="InterPro" id="IPR014036">
    <property type="entry name" value="DeoR-like_C"/>
</dbReference>
<feature type="domain" description="HTH deoR-type" evidence="3">
    <location>
        <begin position="15"/>
        <end position="70"/>
    </location>
</feature>
<evidence type="ECO:0000259" key="3">
    <source>
        <dbReference type="PROSITE" id="PS51000"/>
    </source>
</evidence>
<keyword evidence="2" id="KW-0804">Transcription</keyword>
<dbReference type="Proteomes" id="UP000647587">
    <property type="component" value="Unassembled WGS sequence"/>
</dbReference>
<evidence type="ECO:0000313" key="4">
    <source>
        <dbReference type="EMBL" id="GGK38846.1"/>
    </source>
</evidence>
<organism evidence="4 5">
    <name type="scientific">Deinococcus malanensis</name>
    <dbReference type="NCBI Taxonomy" id="1706855"/>
    <lineage>
        <taxon>Bacteria</taxon>
        <taxon>Thermotogati</taxon>
        <taxon>Deinococcota</taxon>
        <taxon>Deinococci</taxon>
        <taxon>Deinococcales</taxon>
        <taxon>Deinococcaceae</taxon>
        <taxon>Deinococcus</taxon>
    </lineage>
</organism>
<proteinExistence type="predicted"/>
<dbReference type="PANTHER" id="PTHR30363:SF44">
    <property type="entry name" value="AGA OPERON TRANSCRIPTIONAL REPRESSOR-RELATED"/>
    <property type="match status" value="1"/>
</dbReference>
<dbReference type="Gene3D" id="1.10.10.10">
    <property type="entry name" value="Winged helix-like DNA-binding domain superfamily/Winged helix DNA-binding domain"/>
    <property type="match status" value="1"/>
</dbReference>
<dbReference type="InterPro" id="IPR037171">
    <property type="entry name" value="NagB/RpiA_transferase-like"/>
</dbReference>
<keyword evidence="5" id="KW-1185">Reference proteome</keyword>
<dbReference type="InterPro" id="IPR050313">
    <property type="entry name" value="Carb_Metab_HTH_regulators"/>
</dbReference>
<evidence type="ECO:0000313" key="5">
    <source>
        <dbReference type="Proteomes" id="UP000647587"/>
    </source>
</evidence>
<accession>A0ABQ2F1F4</accession>
<keyword evidence="1" id="KW-0805">Transcription regulation</keyword>
<dbReference type="InterPro" id="IPR001034">
    <property type="entry name" value="DeoR_HTH"/>
</dbReference>
<comment type="caution">
    <text evidence="4">The sequence shown here is derived from an EMBL/GenBank/DDBJ whole genome shotgun (WGS) entry which is preliminary data.</text>
</comment>
<dbReference type="Gene3D" id="3.40.50.1360">
    <property type="match status" value="1"/>
</dbReference>
<protein>
    <submittedName>
        <fullName evidence="4">DeoR family transcriptional regulator</fullName>
    </submittedName>
</protein>
<evidence type="ECO:0000256" key="1">
    <source>
        <dbReference type="ARBA" id="ARBA00023015"/>
    </source>
</evidence>
<dbReference type="SUPFAM" id="SSF46785">
    <property type="entry name" value="Winged helix' DNA-binding domain"/>
    <property type="match status" value="1"/>
</dbReference>